<proteinExistence type="predicted"/>
<accession>A0A420EEJ9</accession>
<name>A0A420EEJ9_9SPHN</name>
<protein>
    <submittedName>
        <fullName evidence="2">Uncharacterized protein</fullName>
    </submittedName>
</protein>
<feature type="region of interest" description="Disordered" evidence="1">
    <location>
        <begin position="80"/>
        <end position="128"/>
    </location>
</feature>
<evidence type="ECO:0000256" key="1">
    <source>
        <dbReference type="SAM" id="MobiDB-lite"/>
    </source>
</evidence>
<keyword evidence="3" id="KW-1185">Reference proteome</keyword>
<dbReference type="EMBL" id="RAPF01000007">
    <property type="protein sequence ID" value="RKF19103.1"/>
    <property type="molecule type" value="Genomic_DNA"/>
</dbReference>
<dbReference type="Proteomes" id="UP000284395">
    <property type="component" value="Unassembled WGS sequence"/>
</dbReference>
<gene>
    <name evidence="2" type="ORF">D6851_13925</name>
</gene>
<comment type="caution">
    <text evidence="2">The sequence shown here is derived from an EMBL/GenBank/DDBJ whole genome shotgun (WGS) entry which is preliminary data.</text>
</comment>
<reference evidence="2 3" key="1">
    <citation type="submission" date="2018-09" db="EMBL/GenBank/DDBJ databases">
        <title>Altererythrobacter spongiae sp. nov., isolated from a marine sponge.</title>
        <authorList>
            <person name="Zhuang L."/>
            <person name="Luo L."/>
        </authorList>
    </citation>
    <scope>NUCLEOTIDE SEQUENCE [LARGE SCALE GENOMIC DNA]</scope>
    <source>
        <strain evidence="2 3">HN-Y73</strain>
    </source>
</reference>
<evidence type="ECO:0000313" key="3">
    <source>
        <dbReference type="Proteomes" id="UP000284395"/>
    </source>
</evidence>
<organism evidence="2 3">
    <name type="scientific">Altericroceibacterium spongiae</name>
    <dbReference type="NCBI Taxonomy" id="2320269"/>
    <lineage>
        <taxon>Bacteria</taxon>
        <taxon>Pseudomonadati</taxon>
        <taxon>Pseudomonadota</taxon>
        <taxon>Alphaproteobacteria</taxon>
        <taxon>Sphingomonadales</taxon>
        <taxon>Erythrobacteraceae</taxon>
        <taxon>Altericroceibacterium</taxon>
    </lineage>
</organism>
<evidence type="ECO:0000313" key="2">
    <source>
        <dbReference type="EMBL" id="RKF19103.1"/>
    </source>
</evidence>
<sequence length="128" mass="14487">MALLWIHGAGPLPLVDACRLKLANMLERKCFRPDEEALAGEEGDPLRPLSWHFLLERFARARALRHWYLAEEENENFCPLSPKNNSLPQEQESKFAINSDALGNGKSNRGVSAAHLKRNSPTTEEKHD</sequence>
<dbReference type="AlphaFoldDB" id="A0A420EEJ9"/>